<protein>
    <submittedName>
        <fullName evidence="1">Flagellar protein FlaG</fullName>
    </submittedName>
</protein>
<reference evidence="1 2" key="1">
    <citation type="submission" date="2018-03" db="EMBL/GenBank/DDBJ databases">
        <title>Genome sequence of Moorella stamsii DSM 26217.</title>
        <authorList>
            <person name="Poehlein A."/>
            <person name="Daniel R."/>
        </authorList>
    </citation>
    <scope>NUCLEOTIDE SEQUENCE [LARGE SCALE GENOMIC DNA]</scope>
    <source>
        <strain evidence="2">DSM 26217</strain>
    </source>
</reference>
<evidence type="ECO:0000313" key="1">
    <source>
        <dbReference type="EMBL" id="PRR72304.1"/>
    </source>
</evidence>
<dbReference type="Proteomes" id="UP000239430">
    <property type="component" value="Unassembled WGS sequence"/>
</dbReference>
<dbReference type="PANTHER" id="PTHR37166">
    <property type="entry name" value="PROTEIN FLAG"/>
    <property type="match status" value="1"/>
</dbReference>
<comment type="caution">
    <text evidence="1">The sequence shown here is derived from an EMBL/GenBank/DDBJ whole genome shotgun (WGS) entry which is preliminary data.</text>
</comment>
<name>A0A9X7J296_9FIRM</name>
<dbReference type="SUPFAM" id="SSF160214">
    <property type="entry name" value="FlaG-like"/>
    <property type="match status" value="1"/>
</dbReference>
<dbReference type="EMBL" id="PVXL01000046">
    <property type="protein sequence ID" value="PRR72304.1"/>
    <property type="molecule type" value="Genomic_DNA"/>
</dbReference>
<gene>
    <name evidence="1" type="ORF">MOST_20150</name>
</gene>
<dbReference type="PANTHER" id="PTHR37166:SF1">
    <property type="entry name" value="PROTEIN FLAG"/>
    <property type="match status" value="1"/>
</dbReference>
<dbReference type="InterPro" id="IPR035924">
    <property type="entry name" value="FlaG-like_sf"/>
</dbReference>
<keyword evidence="1" id="KW-0966">Cell projection</keyword>
<dbReference type="Gene3D" id="3.30.160.170">
    <property type="entry name" value="FlaG-like"/>
    <property type="match status" value="1"/>
</dbReference>
<keyword evidence="2" id="KW-1185">Reference proteome</keyword>
<proteinExistence type="predicted"/>
<organism evidence="1 2">
    <name type="scientific">Neomoorella stamsii</name>
    <dbReference type="NCBI Taxonomy" id="1266720"/>
    <lineage>
        <taxon>Bacteria</taxon>
        <taxon>Bacillati</taxon>
        <taxon>Bacillota</taxon>
        <taxon>Clostridia</taxon>
        <taxon>Neomoorellales</taxon>
        <taxon>Neomoorellaceae</taxon>
        <taxon>Neomoorella</taxon>
    </lineage>
</organism>
<accession>A0A9X7J296</accession>
<dbReference type="InterPro" id="IPR005186">
    <property type="entry name" value="FlaG"/>
</dbReference>
<sequence>MVRIEGVDPIILNRVQNQTKEPIVQEMKKISITADEERQQREQKEKAQEYLESSVKQINTATELFNIKIRFKLDHENDEIYVLVIDTLEGKVIRRIPPENILKIANQMQYIVGLLLDELI</sequence>
<evidence type="ECO:0000313" key="2">
    <source>
        <dbReference type="Proteomes" id="UP000239430"/>
    </source>
</evidence>
<dbReference type="RefSeq" id="WP_054937815.1">
    <property type="nucleotide sequence ID" value="NZ_PVXL01000046.1"/>
</dbReference>
<dbReference type="AlphaFoldDB" id="A0A9X7J296"/>
<dbReference type="Pfam" id="PF03646">
    <property type="entry name" value="FlaG"/>
    <property type="match status" value="1"/>
</dbReference>
<keyword evidence="1" id="KW-0969">Cilium</keyword>
<keyword evidence="1" id="KW-0282">Flagellum</keyword>